<feature type="transmembrane region" description="Helical" evidence="1">
    <location>
        <begin position="552"/>
        <end position="573"/>
    </location>
</feature>
<evidence type="ECO:0008006" key="4">
    <source>
        <dbReference type="Google" id="ProtNLM"/>
    </source>
</evidence>
<evidence type="ECO:0000313" key="2">
    <source>
        <dbReference type="EMBL" id="MFC7267534.1"/>
    </source>
</evidence>
<comment type="caution">
    <text evidence="2">The sequence shown here is derived from an EMBL/GenBank/DDBJ whole genome shotgun (WGS) entry which is preliminary data.</text>
</comment>
<feature type="transmembrane region" description="Helical" evidence="1">
    <location>
        <begin position="519"/>
        <end position="540"/>
    </location>
</feature>
<protein>
    <recommendedName>
        <fullName evidence="4">PNPLA domain-containing protein</fullName>
    </recommendedName>
</protein>
<dbReference type="EMBL" id="JBHTBE010000001">
    <property type="protein sequence ID" value="MFC7267534.1"/>
    <property type="molecule type" value="Genomic_DNA"/>
</dbReference>
<feature type="transmembrane region" description="Helical" evidence="1">
    <location>
        <begin position="585"/>
        <end position="607"/>
    </location>
</feature>
<evidence type="ECO:0000256" key="1">
    <source>
        <dbReference type="SAM" id="Phobius"/>
    </source>
</evidence>
<keyword evidence="1" id="KW-0812">Transmembrane</keyword>
<keyword evidence="3" id="KW-1185">Reference proteome</keyword>
<feature type="transmembrane region" description="Helical" evidence="1">
    <location>
        <begin position="129"/>
        <end position="149"/>
    </location>
</feature>
<keyword evidence="1" id="KW-0472">Membrane</keyword>
<feature type="transmembrane region" description="Helical" evidence="1">
    <location>
        <begin position="311"/>
        <end position="329"/>
    </location>
</feature>
<evidence type="ECO:0000313" key="3">
    <source>
        <dbReference type="Proteomes" id="UP001596507"/>
    </source>
</evidence>
<feature type="transmembrane region" description="Helical" evidence="1">
    <location>
        <begin position="341"/>
        <end position="362"/>
    </location>
</feature>
<feature type="transmembrane region" description="Helical" evidence="1">
    <location>
        <begin position="161"/>
        <end position="184"/>
    </location>
</feature>
<keyword evidence="1" id="KW-1133">Transmembrane helix</keyword>
<proteinExistence type="predicted"/>
<reference evidence="3" key="1">
    <citation type="journal article" date="2019" name="Int. J. Syst. Evol. Microbiol.">
        <title>The Global Catalogue of Microorganisms (GCM) 10K type strain sequencing project: providing services to taxonomists for standard genome sequencing and annotation.</title>
        <authorList>
            <consortium name="The Broad Institute Genomics Platform"/>
            <consortium name="The Broad Institute Genome Sequencing Center for Infectious Disease"/>
            <person name="Wu L."/>
            <person name="Ma J."/>
        </authorList>
    </citation>
    <scope>NUCLEOTIDE SEQUENCE [LARGE SCALE GENOMIC DNA]</scope>
    <source>
        <strain evidence="3">CGMCC 1.15772</strain>
    </source>
</reference>
<feature type="transmembrane region" description="Helical" evidence="1">
    <location>
        <begin position="421"/>
        <end position="442"/>
    </location>
</feature>
<feature type="transmembrane region" description="Helical" evidence="1">
    <location>
        <begin position="469"/>
        <end position="491"/>
    </location>
</feature>
<feature type="transmembrane region" description="Helical" evidence="1">
    <location>
        <begin position="99"/>
        <end position="122"/>
    </location>
</feature>
<dbReference type="Proteomes" id="UP001596507">
    <property type="component" value="Unassembled WGS sequence"/>
</dbReference>
<name>A0ABW2H9M4_9MICO</name>
<feature type="transmembrane region" description="Helical" evidence="1">
    <location>
        <begin position="285"/>
        <end position="305"/>
    </location>
</feature>
<organism evidence="2 3">
    <name type="scientific">Microbacterium fluvii</name>
    <dbReference type="NCBI Taxonomy" id="415215"/>
    <lineage>
        <taxon>Bacteria</taxon>
        <taxon>Bacillati</taxon>
        <taxon>Actinomycetota</taxon>
        <taxon>Actinomycetes</taxon>
        <taxon>Micrococcales</taxon>
        <taxon>Microbacteriaceae</taxon>
        <taxon>Microbacterium</taxon>
    </lineage>
</organism>
<accession>A0ABW2H9M4</accession>
<feature type="transmembrane region" description="Helical" evidence="1">
    <location>
        <begin position="196"/>
        <end position="220"/>
    </location>
</feature>
<sequence length="1080" mass="113560">MLADPPWSGPVDPPRATYLQRLTIPLLLTIGVAALIAMLEVDRLLGSFVVTGAGDRAGQAATLADATGFAAWTSQDVWQTWAAAAGAGEGVGAQIATLIHIYVALDTLFLVTYVPLLVMLVWRSSAAGVGVALLALAELFESGAILLAAGSPVDPFVTGTVAVAAYVKWGAVVFIVAAAMAASAARRAIWLRLRRAVAAVRVHALALVFVIVLGMLTLVSRSGIFDQLPDVQREWAGTNGIAYAPLLWAGFAVFVAAFSFWLLGRRRSEIARRERWDGLPEASPAWWVALPFGALCLVIVAAVAAGGRESAVWMLPLMLFVTFVVAMAADRAAVWWSKHRVASVFAWLFVGLALWLVIWLAVQVGGPVTDFGPIILLGSTSLVVLVLSLVMVWVSMHRPGPGILAEQEAPRYAGGASAARTIWLTGDAIWVFTLVLVPWGLIRSFTSPVLAYAIGVVDDDPNAIPAQTLLALGVGLTILGPPVAVGLVWAFDRFVLTATAREGWRAFFDPRMPSAPHPLVSLITDVAAVAVGIGIVGFATLEPELFASAGPVAATVLLLTGWLCLLGGVILSLQRHKPMPIFRAFGLKATPVLVLTLACGVITSLFLTDARVHAVRVAETATPASDVVGSTDSADARFTAALEERFTQWQESAQTCTVTSGATQTEITPLVLVAAAGGGGRAAYWTVASLDAFRAVTGGQVDGEWTTGARAGCLSNALFAASGISGGSVGLVMDQVSESPLEQTDDLISPDPLARVVTGLLAGDLVAGYTGVRVPTIDERWTDRAGLLETGWENATVTGTVESPLASAYTRTPDDDEGAQHPFLLINSADAVSGCRVTVVQLDVDAPATAPGAGQLAETDCGRQDTGAAYTVAFDDMWPGCSERLNWSTVALLSARFPYVTPGGRMPVPDDAGCDEGRTAQLVDGGYSEDTGLASLADLLPELSDLIVEHNAGPGPDVVPYVLFLKNDLGFELSPEVKQAAAEAVVPLTGLDARAQQNREAAWLQRIADQLEEVPADSDIGPRIVVMSPNTVPTVSPPLGWTLSKFSRNALDQAVQDQLDGRCVSGQYLCIDDFIGSFTG</sequence>
<feature type="transmembrane region" description="Helical" evidence="1">
    <location>
        <begin position="240"/>
        <end position="264"/>
    </location>
</feature>
<gene>
    <name evidence="2" type="ORF">ACFQRL_01030</name>
</gene>
<feature type="transmembrane region" description="Helical" evidence="1">
    <location>
        <begin position="22"/>
        <end position="39"/>
    </location>
</feature>
<feature type="transmembrane region" description="Helical" evidence="1">
    <location>
        <begin position="374"/>
        <end position="394"/>
    </location>
</feature>